<comment type="pathway">
    <text evidence="3">tRNA modification; 5-methoxycarbonylmethyl-2-thiouridine-tRNA biosynthesis.</text>
</comment>
<comment type="subcellular location">
    <subcellularLocation>
        <location evidence="3">Cytoplasm</location>
    </subcellularLocation>
</comment>
<dbReference type="FunCoup" id="A0A1Z5T8K3">
    <property type="interactions" value="317"/>
</dbReference>
<name>A0A1Z5T8K3_HORWE</name>
<dbReference type="STRING" id="1157616.A0A1Z5T8K3"/>
<dbReference type="PANTHER" id="PTHR20882">
    <property type="entry name" value="CYTOPLASMIC TRNA 2-THIOLATION PROTEIN 2"/>
    <property type="match status" value="1"/>
</dbReference>
<dbReference type="UniPathway" id="UPA00988"/>
<dbReference type="InterPro" id="IPR014729">
    <property type="entry name" value="Rossmann-like_a/b/a_fold"/>
</dbReference>
<dbReference type="InterPro" id="IPR019407">
    <property type="entry name" value="CTU2"/>
</dbReference>
<reference evidence="4 5" key="1">
    <citation type="submission" date="2017-01" db="EMBL/GenBank/DDBJ databases">
        <title>The recent genome duplication of the halophilic yeast Hortaea werneckii: insights from long-read sequencing.</title>
        <authorList>
            <person name="Sinha S."/>
            <person name="Flibotte S."/>
            <person name="Neira M."/>
            <person name="Lenassi M."/>
            <person name="Gostincar C."/>
            <person name="Stajich J.E."/>
            <person name="Nislow C.E."/>
        </authorList>
    </citation>
    <scope>NUCLEOTIDE SEQUENCE [LARGE SCALE GENOMIC DNA]</scope>
    <source>
        <strain evidence="4 5">EXF-2000</strain>
    </source>
</reference>
<keyword evidence="1 3" id="KW-0963">Cytoplasm</keyword>
<dbReference type="EMBL" id="MUNK01000095">
    <property type="protein sequence ID" value="OTA32363.1"/>
    <property type="molecule type" value="Genomic_DNA"/>
</dbReference>
<dbReference type="GO" id="GO:0016783">
    <property type="term" value="F:sulfurtransferase activity"/>
    <property type="evidence" value="ECO:0007669"/>
    <property type="project" value="TreeGrafter"/>
</dbReference>
<dbReference type="GO" id="GO:0000049">
    <property type="term" value="F:tRNA binding"/>
    <property type="evidence" value="ECO:0007669"/>
    <property type="project" value="InterPro"/>
</dbReference>
<keyword evidence="2 3" id="KW-0819">tRNA processing</keyword>
<dbReference type="AlphaFoldDB" id="A0A1Z5T8K3"/>
<gene>
    <name evidence="3" type="primary">NCS2</name>
    <name evidence="3" type="synonym">CTU2</name>
    <name evidence="4" type="ORF">BTJ68_07944</name>
</gene>
<protein>
    <recommendedName>
        <fullName evidence="3">Cytoplasmic tRNA 2-thiolation protein 2</fullName>
    </recommendedName>
</protein>
<dbReference type="SUPFAM" id="SSF52402">
    <property type="entry name" value="Adenine nucleotide alpha hydrolases-like"/>
    <property type="match status" value="1"/>
</dbReference>
<dbReference type="InParanoid" id="A0A1Z5T8K3"/>
<comment type="caution">
    <text evidence="4">The sequence shown here is derived from an EMBL/GenBank/DDBJ whole genome shotgun (WGS) entry which is preliminary data.</text>
</comment>
<evidence type="ECO:0000256" key="3">
    <source>
        <dbReference type="HAMAP-Rule" id="MF_03054"/>
    </source>
</evidence>
<dbReference type="GO" id="GO:0005829">
    <property type="term" value="C:cytosol"/>
    <property type="evidence" value="ECO:0007669"/>
    <property type="project" value="TreeGrafter"/>
</dbReference>
<evidence type="ECO:0000313" key="5">
    <source>
        <dbReference type="Proteomes" id="UP000194280"/>
    </source>
</evidence>
<dbReference type="GO" id="GO:0002143">
    <property type="term" value="P:tRNA wobble position uridine thiolation"/>
    <property type="evidence" value="ECO:0007669"/>
    <property type="project" value="TreeGrafter"/>
</dbReference>
<dbReference type="VEuPathDB" id="FungiDB:BTJ68_07944"/>
<evidence type="ECO:0000256" key="2">
    <source>
        <dbReference type="ARBA" id="ARBA00022694"/>
    </source>
</evidence>
<keyword evidence="5" id="KW-1185">Reference proteome</keyword>
<organism evidence="4 5">
    <name type="scientific">Hortaea werneckii EXF-2000</name>
    <dbReference type="NCBI Taxonomy" id="1157616"/>
    <lineage>
        <taxon>Eukaryota</taxon>
        <taxon>Fungi</taxon>
        <taxon>Dikarya</taxon>
        <taxon>Ascomycota</taxon>
        <taxon>Pezizomycotina</taxon>
        <taxon>Dothideomycetes</taxon>
        <taxon>Dothideomycetidae</taxon>
        <taxon>Mycosphaerellales</taxon>
        <taxon>Teratosphaeriaceae</taxon>
        <taxon>Hortaea</taxon>
    </lineage>
</organism>
<dbReference type="Pfam" id="PF10288">
    <property type="entry name" value="CTU2"/>
    <property type="match status" value="1"/>
</dbReference>
<dbReference type="PANTHER" id="PTHR20882:SF14">
    <property type="entry name" value="CYTOPLASMIC TRNA 2-THIOLATION PROTEIN 2"/>
    <property type="match status" value="1"/>
</dbReference>
<sequence length="362" mass="39981">MPGRRTPAVPLDPSLCKRCQAEKPSINVRTEPLCTGCFSKYVSTKVVKRMESFRVRHSDPGKQRTLLLPLSHGPCSTALLHLLHQHLQGQTEKTGRTGFKLHVLHIKHPEKTDIDDSLLNKVQERFPTHSFTAIPLADVLSCEGVPELLLQHDSGSRNENNNEPSNGETQLEKIFASLTSPTSKDDIKNILIRKLVVTFATQNNCEAILWGDSTTHLAERTLSEAAKGRGSSLPWIVADGDALHGIPFYFPMRDLLSKEIAAFATLIQPPLDDLIHIGPSQPPVSTKNTTIDDLMRQYFESVEQEYPSIVANVVKTTSKLQTVPLDQIEAQCELCDVPLDGEAAPARSRLCYGCIRTLPGVA</sequence>
<dbReference type="HAMAP" id="MF_03054">
    <property type="entry name" value="CTU2"/>
    <property type="match status" value="1"/>
</dbReference>
<proteinExistence type="inferred from homology"/>
<dbReference type="Gene3D" id="3.40.50.620">
    <property type="entry name" value="HUPs"/>
    <property type="match status" value="1"/>
</dbReference>
<dbReference type="GO" id="GO:0016779">
    <property type="term" value="F:nucleotidyltransferase activity"/>
    <property type="evidence" value="ECO:0007669"/>
    <property type="project" value="UniProtKB-UniRule"/>
</dbReference>
<evidence type="ECO:0000313" key="4">
    <source>
        <dbReference type="EMBL" id="OTA32363.1"/>
    </source>
</evidence>
<accession>A0A1Z5T8K3</accession>
<dbReference type="OrthoDB" id="25129at2759"/>
<dbReference type="GO" id="GO:0032447">
    <property type="term" value="P:protein urmylation"/>
    <property type="evidence" value="ECO:0007669"/>
    <property type="project" value="UniProtKB-UniRule"/>
</dbReference>
<comment type="similarity">
    <text evidence="3">Belongs to the CTU2/NCS2 family.</text>
</comment>
<comment type="function">
    <text evidence="3">Plays a central role in 2-thiolation of mcm(5)S(2)U at tRNA wobble positions of tRNA(Lys), tRNA(Glu) and tRNA(Gln). May act by forming a heterodimer with NCS6 that ligates sulfur from thiocarboxylated URM1 onto the uridine of tRNAs at wobble position. Prior mcm(5) tRNA modification by the elongator complex is required for 2-thiolation. May also be involved in protein urmylation.</text>
</comment>
<evidence type="ECO:0000256" key="1">
    <source>
        <dbReference type="ARBA" id="ARBA00022490"/>
    </source>
</evidence>
<dbReference type="Proteomes" id="UP000194280">
    <property type="component" value="Unassembled WGS sequence"/>
</dbReference>